<proteinExistence type="predicted"/>
<dbReference type="AlphaFoldDB" id="A0A0R3XCU1"/>
<reference evidence="2 3" key="2">
    <citation type="submission" date="2018-11" db="EMBL/GenBank/DDBJ databases">
        <authorList>
            <consortium name="Pathogen Informatics"/>
        </authorList>
    </citation>
    <scope>NUCLEOTIDE SEQUENCE [LARGE SCALE GENOMIC DNA]</scope>
</reference>
<sequence length="125" mass="14127">MSERENDNCPSTTSGHLANTNFPTPKHTQRQGAKKLKLLLRLLQPKRLVPSKSPPPEWHRTRNSHPSRRHQSVAQRPPTSGRLEILTLEAAFKKGFMLHHIACHVERQSVPWESITTTDHSGGSC</sequence>
<evidence type="ECO:0000313" key="4">
    <source>
        <dbReference type="WBParaSite" id="TTAC_0001136801-mRNA-1"/>
    </source>
</evidence>
<gene>
    <name evidence="2" type="ORF">TTAC_LOCUS11349</name>
</gene>
<keyword evidence="3" id="KW-1185">Reference proteome</keyword>
<feature type="compositionally biased region" description="Basic residues" evidence="1">
    <location>
        <begin position="27"/>
        <end position="38"/>
    </location>
</feature>
<feature type="compositionally biased region" description="Low complexity" evidence="1">
    <location>
        <begin position="39"/>
        <end position="48"/>
    </location>
</feature>
<evidence type="ECO:0000313" key="3">
    <source>
        <dbReference type="Proteomes" id="UP000274429"/>
    </source>
</evidence>
<evidence type="ECO:0000313" key="2">
    <source>
        <dbReference type="EMBL" id="VDM36329.1"/>
    </source>
</evidence>
<name>A0A0R3XCU1_HYDTA</name>
<organism evidence="4">
    <name type="scientific">Hydatigena taeniaeformis</name>
    <name type="common">Feline tapeworm</name>
    <name type="synonym">Taenia taeniaeformis</name>
    <dbReference type="NCBI Taxonomy" id="6205"/>
    <lineage>
        <taxon>Eukaryota</taxon>
        <taxon>Metazoa</taxon>
        <taxon>Spiralia</taxon>
        <taxon>Lophotrochozoa</taxon>
        <taxon>Platyhelminthes</taxon>
        <taxon>Cestoda</taxon>
        <taxon>Eucestoda</taxon>
        <taxon>Cyclophyllidea</taxon>
        <taxon>Taeniidae</taxon>
        <taxon>Hydatigera</taxon>
    </lineage>
</organism>
<feature type="compositionally biased region" description="Polar residues" evidence="1">
    <location>
        <begin position="8"/>
        <end position="23"/>
    </location>
</feature>
<dbReference type="WBParaSite" id="TTAC_0001136801-mRNA-1">
    <property type="protein sequence ID" value="TTAC_0001136801-mRNA-1"/>
    <property type="gene ID" value="TTAC_0001136801"/>
</dbReference>
<accession>A0A0R3XCU1</accession>
<dbReference type="Proteomes" id="UP000274429">
    <property type="component" value="Unassembled WGS sequence"/>
</dbReference>
<reference evidence="4" key="1">
    <citation type="submission" date="2017-02" db="UniProtKB">
        <authorList>
            <consortium name="WormBaseParasite"/>
        </authorList>
    </citation>
    <scope>IDENTIFICATION</scope>
</reference>
<evidence type="ECO:0000256" key="1">
    <source>
        <dbReference type="SAM" id="MobiDB-lite"/>
    </source>
</evidence>
<protein>
    <submittedName>
        <fullName evidence="2 4">Uncharacterized protein</fullName>
    </submittedName>
</protein>
<dbReference type="EMBL" id="UYWX01023745">
    <property type="protein sequence ID" value="VDM36329.1"/>
    <property type="molecule type" value="Genomic_DNA"/>
</dbReference>
<feature type="compositionally biased region" description="Basic residues" evidence="1">
    <location>
        <begin position="61"/>
        <end position="71"/>
    </location>
</feature>
<feature type="region of interest" description="Disordered" evidence="1">
    <location>
        <begin position="1"/>
        <end position="81"/>
    </location>
</feature>